<feature type="transmembrane region" description="Helical" evidence="1">
    <location>
        <begin position="12"/>
        <end position="33"/>
    </location>
</feature>
<keyword evidence="1" id="KW-1133">Transmembrane helix</keyword>
<keyword evidence="1" id="KW-0472">Membrane</keyword>
<dbReference type="HOGENOM" id="CLU_2056766_0_0_6"/>
<accession>I3CK73</accession>
<gene>
    <name evidence="2" type="ORF">BegalDRAFT_3193</name>
</gene>
<dbReference type="OrthoDB" id="9994551at2"/>
<evidence type="ECO:0000256" key="1">
    <source>
        <dbReference type="SAM" id="Phobius"/>
    </source>
</evidence>
<evidence type="ECO:0000313" key="2">
    <source>
        <dbReference type="EMBL" id="EIJ44016.1"/>
    </source>
</evidence>
<keyword evidence="1" id="KW-0812">Transmembrane</keyword>
<dbReference type="RefSeq" id="WP_002691707.1">
    <property type="nucleotide sequence ID" value="NZ_JH600070.1"/>
</dbReference>
<reference evidence="2 3" key="1">
    <citation type="submission" date="2011-11" db="EMBL/GenBank/DDBJ databases">
        <title>Improved High-Quality Draft sequence of Beggiatoa alba B18lD.</title>
        <authorList>
            <consortium name="US DOE Joint Genome Institute"/>
            <person name="Lucas S."/>
            <person name="Han J."/>
            <person name="Lapidus A."/>
            <person name="Cheng J.-F."/>
            <person name="Goodwin L."/>
            <person name="Pitluck S."/>
            <person name="Peters L."/>
            <person name="Mikhailova N."/>
            <person name="Held B."/>
            <person name="Detter J.C."/>
            <person name="Han C."/>
            <person name="Tapia R."/>
            <person name="Land M."/>
            <person name="Hauser L."/>
            <person name="Kyrpides N."/>
            <person name="Ivanova N."/>
            <person name="Pagani I."/>
            <person name="Samuel K."/>
            <person name="Teske A."/>
            <person name="Mueller J."/>
            <person name="Woyke T."/>
        </authorList>
    </citation>
    <scope>NUCLEOTIDE SEQUENCE [LARGE SCALE GENOMIC DNA]</scope>
    <source>
        <strain evidence="2 3">B18LD</strain>
    </source>
</reference>
<name>I3CK73_9GAMM</name>
<sequence length="119" mass="14178">MTGYLFFNSIFFYILILPSLLLVGLTIYATIHAVVRQRYIWLLCIVFLMPFGAFFYLLPIFMRKKIEREYREREQQQIEKPVKGEVVRNQKVLEAPTNKPKVTTSQEVLHRIQRQRAGQ</sequence>
<dbReference type="STRING" id="395493.BegalDRAFT_3193"/>
<proteinExistence type="predicted"/>
<organism evidence="2 3">
    <name type="scientific">Beggiatoa alba B18LD</name>
    <dbReference type="NCBI Taxonomy" id="395493"/>
    <lineage>
        <taxon>Bacteria</taxon>
        <taxon>Pseudomonadati</taxon>
        <taxon>Pseudomonadota</taxon>
        <taxon>Gammaproteobacteria</taxon>
        <taxon>Thiotrichales</taxon>
        <taxon>Thiotrichaceae</taxon>
        <taxon>Beggiatoa</taxon>
    </lineage>
</organism>
<evidence type="ECO:0000313" key="3">
    <source>
        <dbReference type="Proteomes" id="UP000005744"/>
    </source>
</evidence>
<protein>
    <submittedName>
        <fullName evidence="2">Uncharacterized protein</fullName>
    </submittedName>
</protein>
<dbReference type="EMBL" id="JH600070">
    <property type="protein sequence ID" value="EIJ44016.1"/>
    <property type="molecule type" value="Genomic_DNA"/>
</dbReference>
<dbReference type="AlphaFoldDB" id="I3CK73"/>
<feature type="transmembrane region" description="Helical" evidence="1">
    <location>
        <begin position="39"/>
        <end position="61"/>
    </location>
</feature>
<dbReference type="Proteomes" id="UP000005744">
    <property type="component" value="Unassembled WGS sequence"/>
</dbReference>
<keyword evidence="3" id="KW-1185">Reference proteome</keyword>